<feature type="signal peptide" evidence="1">
    <location>
        <begin position="1"/>
        <end position="25"/>
    </location>
</feature>
<evidence type="ECO:0008006" key="4">
    <source>
        <dbReference type="Google" id="ProtNLM"/>
    </source>
</evidence>
<reference evidence="2" key="1">
    <citation type="journal article" date="2014" name="Int. J. Syst. Evol. Microbiol.">
        <title>Complete genome sequence of Corynebacterium casei LMG S-19264T (=DSM 44701T), isolated from a smear-ripened cheese.</title>
        <authorList>
            <consortium name="US DOE Joint Genome Institute (JGI-PGF)"/>
            <person name="Walter F."/>
            <person name="Albersmeier A."/>
            <person name="Kalinowski J."/>
            <person name="Ruckert C."/>
        </authorList>
    </citation>
    <scope>NUCLEOTIDE SEQUENCE</scope>
    <source>
        <strain evidence="2">KCTC 32337</strain>
    </source>
</reference>
<evidence type="ECO:0000256" key="1">
    <source>
        <dbReference type="SAM" id="SignalP"/>
    </source>
</evidence>
<feature type="chain" id="PRO_5034492023" description="Alpha amylase domain-containing protein" evidence="1">
    <location>
        <begin position="26"/>
        <end position="356"/>
    </location>
</feature>
<dbReference type="EMBL" id="BMZC01000001">
    <property type="protein sequence ID" value="GGZ48877.1"/>
    <property type="molecule type" value="Genomic_DNA"/>
</dbReference>
<dbReference type="Proteomes" id="UP000622604">
    <property type="component" value="Unassembled WGS sequence"/>
</dbReference>
<sequence>MNKTIILSAYCAALAAPFTAPFALADAGTAHTDLRPDDHAPIGVMGDHMHAAGEFMFSYRYMRMNMSDMLQGSSDISASDIATTIANPFAPPATVRVVPKEMTTNMHMLGFMYAPNDDITLMAMLNYLERDMDLTTFEGMMGDTVLSQFSTEVSGLADSKLGLLYRLYDSANHHLHFNLSWVIDSGSNDETDDVLTPMNMRMTMRLPYSMQLGSGSDQAEFGLTYTGKNQQFSWGGQVLTTTPLERNDEGYTVGDKYSITSWLAYQLPQSTSLSLRLIYNHSEDIKGQDSQITAPVTTANPANYGGHNLQAAIGVNTVLMNKHRIGLEYQIPINYHVNAVQMDMDNMLTLGYQLAF</sequence>
<reference evidence="2" key="2">
    <citation type="submission" date="2020-09" db="EMBL/GenBank/DDBJ databases">
        <authorList>
            <person name="Sun Q."/>
            <person name="Kim S."/>
        </authorList>
    </citation>
    <scope>NUCLEOTIDE SEQUENCE</scope>
    <source>
        <strain evidence="2">KCTC 32337</strain>
    </source>
</reference>
<evidence type="ECO:0000313" key="3">
    <source>
        <dbReference type="Proteomes" id="UP000622604"/>
    </source>
</evidence>
<accession>A0A8H9I9N0</accession>
<evidence type="ECO:0000313" key="2">
    <source>
        <dbReference type="EMBL" id="GGZ48877.1"/>
    </source>
</evidence>
<keyword evidence="1" id="KW-0732">Signal</keyword>
<protein>
    <recommendedName>
        <fullName evidence="4">Alpha amylase domain-containing protein</fullName>
    </recommendedName>
</protein>
<proteinExistence type="predicted"/>
<dbReference type="RefSeq" id="WP_191865142.1">
    <property type="nucleotide sequence ID" value="NZ_BMZC01000001.1"/>
</dbReference>
<dbReference type="AlphaFoldDB" id="A0A8H9I9N0"/>
<name>A0A8H9I9N0_9ALTE</name>
<organism evidence="2 3">
    <name type="scientific">Paraglaciecola chathamensis</name>
    <dbReference type="NCBI Taxonomy" id="368405"/>
    <lineage>
        <taxon>Bacteria</taxon>
        <taxon>Pseudomonadati</taxon>
        <taxon>Pseudomonadota</taxon>
        <taxon>Gammaproteobacteria</taxon>
        <taxon>Alteromonadales</taxon>
        <taxon>Alteromonadaceae</taxon>
        <taxon>Paraglaciecola</taxon>
    </lineage>
</organism>
<gene>
    <name evidence="2" type="ORF">GCM10011274_03540</name>
</gene>
<comment type="caution">
    <text evidence="2">The sequence shown here is derived from an EMBL/GenBank/DDBJ whole genome shotgun (WGS) entry which is preliminary data.</text>
</comment>